<comment type="subcellular location">
    <subcellularLocation>
        <location evidence="1">Nucleus</location>
    </subcellularLocation>
</comment>
<keyword evidence="4" id="KW-0808">Transferase</keyword>
<keyword evidence="8" id="KW-0862">Zinc</keyword>
<keyword evidence="11" id="KW-0175">Coiled coil</keyword>
<comment type="similarity">
    <text evidence="3">Belongs to the NSE2 family.</text>
</comment>
<evidence type="ECO:0000256" key="9">
    <source>
        <dbReference type="ARBA" id="ARBA00023242"/>
    </source>
</evidence>
<keyword evidence="7" id="KW-0833">Ubl conjugation pathway</keyword>
<feature type="compositionally biased region" description="Basic residues" evidence="12">
    <location>
        <begin position="1"/>
        <end position="11"/>
    </location>
</feature>
<feature type="region of interest" description="Disordered" evidence="12">
    <location>
        <begin position="1"/>
        <end position="86"/>
    </location>
</feature>
<feature type="coiled-coil region" evidence="11">
    <location>
        <begin position="312"/>
        <end position="339"/>
    </location>
</feature>
<comment type="pathway">
    <text evidence="2">Protein modification; protein sumoylation.</text>
</comment>
<dbReference type="AlphaFoldDB" id="A0A6A4HXC5"/>
<keyword evidence="9" id="KW-0539">Nucleus</keyword>
<keyword evidence="5" id="KW-0479">Metal-binding</keyword>
<organism evidence="14 15">
    <name type="scientific">Gymnopus androsaceus JB14</name>
    <dbReference type="NCBI Taxonomy" id="1447944"/>
    <lineage>
        <taxon>Eukaryota</taxon>
        <taxon>Fungi</taxon>
        <taxon>Dikarya</taxon>
        <taxon>Basidiomycota</taxon>
        <taxon>Agaricomycotina</taxon>
        <taxon>Agaricomycetes</taxon>
        <taxon>Agaricomycetidae</taxon>
        <taxon>Agaricales</taxon>
        <taxon>Marasmiineae</taxon>
        <taxon>Omphalotaceae</taxon>
        <taxon>Gymnopus</taxon>
    </lineage>
</organism>
<evidence type="ECO:0000256" key="4">
    <source>
        <dbReference type="ARBA" id="ARBA00022679"/>
    </source>
</evidence>
<dbReference type="PROSITE" id="PS51044">
    <property type="entry name" value="ZF_SP_RING"/>
    <property type="match status" value="1"/>
</dbReference>
<dbReference type="PANTHER" id="PTHR21330">
    <property type="entry name" value="E3 SUMO-PROTEIN LIGASE NSE2"/>
    <property type="match status" value="1"/>
</dbReference>
<dbReference type="InterPro" id="IPR013083">
    <property type="entry name" value="Znf_RING/FYVE/PHD"/>
</dbReference>
<dbReference type="SUPFAM" id="SSF57850">
    <property type="entry name" value="RING/U-box"/>
    <property type="match status" value="1"/>
</dbReference>
<evidence type="ECO:0000256" key="1">
    <source>
        <dbReference type="ARBA" id="ARBA00004123"/>
    </source>
</evidence>
<dbReference type="Proteomes" id="UP000799118">
    <property type="component" value="Unassembled WGS sequence"/>
</dbReference>
<dbReference type="UniPathway" id="UPA00886"/>
<evidence type="ECO:0000256" key="11">
    <source>
        <dbReference type="SAM" id="Coils"/>
    </source>
</evidence>
<evidence type="ECO:0000313" key="14">
    <source>
        <dbReference type="EMBL" id="KAE9404002.1"/>
    </source>
</evidence>
<accession>A0A6A4HXC5</accession>
<dbReference type="InterPro" id="IPR004181">
    <property type="entry name" value="Znf_MIZ"/>
</dbReference>
<evidence type="ECO:0000256" key="12">
    <source>
        <dbReference type="SAM" id="MobiDB-lite"/>
    </source>
</evidence>
<protein>
    <recommendedName>
        <fullName evidence="13">SP-RING-type domain-containing protein</fullName>
    </recommendedName>
</protein>
<evidence type="ECO:0000256" key="7">
    <source>
        <dbReference type="ARBA" id="ARBA00022786"/>
    </source>
</evidence>
<evidence type="ECO:0000259" key="13">
    <source>
        <dbReference type="PROSITE" id="PS51044"/>
    </source>
</evidence>
<keyword evidence="15" id="KW-1185">Reference proteome</keyword>
<dbReference type="EMBL" id="ML769420">
    <property type="protein sequence ID" value="KAE9404002.1"/>
    <property type="molecule type" value="Genomic_DNA"/>
</dbReference>
<evidence type="ECO:0000256" key="5">
    <source>
        <dbReference type="ARBA" id="ARBA00022723"/>
    </source>
</evidence>
<dbReference type="Pfam" id="PF11789">
    <property type="entry name" value="zf-Nse"/>
    <property type="match status" value="1"/>
</dbReference>
<reference evidence="14" key="1">
    <citation type="journal article" date="2019" name="Environ. Microbiol.">
        <title>Fungal ecological strategies reflected in gene transcription - a case study of two litter decomposers.</title>
        <authorList>
            <person name="Barbi F."/>
            <person name="Kohler A."/>
            <person name="Barry K."/>
            <person name="Baskaran P."/>
            <person name="Daum C."/>
            <person name="Fauchery L."/>
            <person name="Ihrmark K."/>
            <person name="Kuo A."/>
            <person name="LaButti K."/>
            <person name="Lipzen A."/>
            <person name="Morin E."/>
            <person name="Grigoriev I.V."/>
            <person name="Henrissat B."/>
            <person name="Lindahl B."/>
            <person name="Martin F."/>
        </authorList>
    </citation>
    <scope>NUCLEOTIDE SEQUENCE</scope>
    <source>
        <strain evidence="14">JB14</strain>
    </source>
</reference>
<evidence type="ECO:0000256" key="2">
    <source>
        <dbReference type="ARBA" id="ARBA00004718"/>
    </source>
</evidence>
<dbReference type="Gene3D" id="3.30.40.10">
    <property type="entry name" value="Zinc/RING finger domain, C3HC4 (zinc finger)"/>
    <property type="match status" value="1"/>
</dbReference>
<dbReference type="PANTHER" id="PTHR21330:SF1">
    <property type="entry name" value="E3 SUMO-PROTEIN LIGASE NSE2"/>
    <property type="match status" value="1"/>
</dbReference>
<evidence type="ECO:0000256" key="8">
    <source>
        <dbReference type="ARBA" id="ARBA00022833"/>
    </source>
</evidence>
<evidence type="ECO:0000313" key="15">
    <source>
        <dbReference type="Proteomes" id="UP000799118"/>
    </source>
</evidence>
<feature type="compositionally biased region" description="Basic and acidic residues" evidence="12">
    <location>
        <begin position="39"/>
        <end position="49"/>
    </location>
</feature>
<dbReference type="GO" id="GO:0000724">
    <property type="term" value="P:double-strand break repair via homologous recombination"/>
    <property type="evidence" value="ECO:0007669"/>
    <property type="project" value="InterPro"/>
</dbReference>
<dbReference type="OrthoDB" id="26899at2759"/>
<dbReference type="GO" id="GO:0005634">
    <property type="term" value="C:nucleus"/>
    <property type="evidence" value="ECO:0007669"/>
    <property type="project" value="UniProtKB-SubCell"/>
</dbReference>
<proteinExistence type="inferred from homology"/>
<gene>
    <name evidence="14" type="ORF">BT96DRAFT_964324</name>
</gene>
<sequence length="340" mass="38002">MPSATSRRRTNPRAQSSDIEDGPTQRSAREDVDEDDEEPQRVVKKEKNKAAAKGKGKARASEAQPDEDDDEDDDDDDRIDVDNFTNQPLIKADVSKMRGLATDWAAMVKTIQRTNTMVAEVAVALADNAESGDGRKGLSELERLLKDLIDVESEMQINQDVIENLSQQVASGDAIENIVEKYHENVQTDKDSYAAKTTRQKYAKSETYKNFKQSIYEIDNPGQAMPPVTEFIPKESGDDSDDDDDLEVGAVTQDFKCPLSLRPLENPLTSQVCGHSFSAESIRAMFGNDKGLKKCPSSGCAQSFRLSDCKQNKELAKKMKLHERRMKKKEQEMDAEEVIE</sequence>
<dbReference type="GO" id="GO:0016925">
    <property type="term" value="P:protein sumoylation"/>
    <property type="evidence" value="ECO:0007669"/>
    <property type="project" value="UniProtKB-UniPathway"/>
</dbReference>
<keyword evidence="6 10" id="KW-0863">Zinc-finger</keyword>
<evidence type="ECO:0000256" key="10">
    <source>
        <dbReference type="PROSITE-ProRule" id="PRU00452"/>
    </source>
</evidence>
<dbReference type="GO" id="GO:0030915">
    <property type="term" value="C:Smc5-Smc6 complex"/>
    <property type="evidence" value="ECO:0007669"/>
    <property type="project" value="InterPro"/>
</dbReference>
<feature type="domain" description="SP-RING-type" evidence="13">
    <location>
        <begin position="242"/>
        <end position="324"/>
    </location>
</feature>
<evidence type="ECO:0000256" key="6">
    <source>
        <dbReference type="ARBA" id="ARBA00022771"/>
    </source>
</evidence>
<dbReference type="InterPro" id="IPR026846">
    <property type="entry name" value="Nse2(Mms21)"/>
</dbReference>
<dbReference type="GO" id="GO:0008270">
    <property type="term" value="F:zinc ion binding"/>
    <property type="evidence" value="ECO:0007669"/>
    <property type="project" value="UniProtKB-KW"/>
</dbReference>
<feature type="compositionally biased region" description="Acidic residues" evidence="12">
    <location>
        <begin position="64"/>
        <end position="79"/>
    </location>
</feature>
<dbReference type="CDD" id="cd16651">
    <property type="entry name" value="SPL-RING_NSE2"/>
    <property type="match status" value="1"/>
</dbReference>
<name>A0A6A4HXC5_9AGAR</name>
<evidence type="ECO:0000256" key="3">
    <source>
        <dbReference type="ARBA" id="ARBA00008212"/>
    </source>
</evidence>
<dbReference type="GO" id="GO:0061665">
    <property type="term" value="F:SUMO ligase activity"/>
    <property type="evidence" value="ECO:0007669"/>
    <property type="project" value="TreeGrafter"/>
</dbReference>